<dbReference type="InterPro" id="IPR043136">
    <property type="entry name" value="B30.2/SPRY_sf"/>
</dbReference>
<dbReference type="KEGG" id="eiv:EIN_209060"/>
<evidence type="ECO:0000313" key="2">
    <source>
        <dbReference type="Proteomes" id="UP000014680"/>
    </source>
</evidence>
<reference evidence="1 2" key="1">
    <citation type="submission" date="2012-10" db="EMBL/GenBank/DDBJ databases">
        <authorList>
            <person name="Zafar N."/>
            <person name="Inman J."/>
            <person name="Hall N."/>
            <person name="Lorenzi H."/>
            <person name="Caler E."/>
        </authorList>
    </citation>
    <scope>NUCLEOTIDE SEQUENCE [LARGE SCALE GENOMIC DNA]</scope>
    <source>
        <strain evidence="1 2">IP1</strain>
    </source>
</reference>
<name>L7FND0_ENTIV</name>
<dbReference type="VEuPathDB" id="AmoebaDB:EIN_209060"/>
<evidence type="ECO:0000313" key="1">
    <source>
        <dbReference type="EMBL" id="ELP94507.1"/>
    </source>
</evidence>
<dbReference type="EMBL" id="KB206207">
    <property type="protein sequence ID" value="ELP94507.1"/>
    <property type="molecule type" value="Genomic_DNA"/>
</dbReference>
<dbReference type="Gene3D" id="2.60.120.920">
    <property type="match status" value="1"/>
</dbReference>
<accession>L7FND0</accession>
<dbReference type="RefSeq" id="XP_004261278.1">
    <property type="nucleotide sequence ID" value="XM_004261230.1"/>
</dbReference>
<keyword evidence="2" id="KW-1185">Reference proteome</keyword>
<evidence type="ECO:0008006" key="3">
    <source>
        <dbReference type="Google" id="ProtNLM"/>
    </source>
</evidence>
<dbReference type="AlphaFoldDB" id="L7FND0"/>
<sequence length="686" mass="79961">MSSKLELIYLLKVVFYFDTKEQLQRFICVNKTCEDTIKALKVSPVFINTISYVWFTKHFTPDTINFGSRNVSISSFMDNITYIRFPSFITDFLNGTLTKETLQKILPKITSLRFIDNDENDADINSLILENAKYLTHLQHLEGDIECITKFIEIYTEYGQEKYIKLPNKIVIQSSQKYLLRLDEVTYNKLERIQKCFFNSGNTTIYIVFSTVSSPLMYQRFSQFKDFVFYSRCYSKETSNFCHENLFVDSGKFIINGEVNSSDANTILEKMYCEKVIQSEVYQTYQKWDVSSIVTHFSLQNSFSLNDAVAISFSANIQNVIFLEIYNTQNFYFCDTFWHLETLIINRGMNIDFRQNSAFKALREMYVLFSGNVLIGSEFCDDKVEKFTIILSTQVFVKNTVTQHGKINIFASSDIKFLDQKIDKIKFYAEEIEKVEFYENAEERLFLEKESIFKVPTKIDKIEKNKNFDNVEIVLNETLALSKVFQMRKLMVLTPYLHIKKHKFYIDETQRMYEEISLLFSRNFYDVKSTEPFRYHFNGKEVIESRLVRYFELSVGLSLISVGIVDQNEYSDVDNCHVGWRGKSIGIHSDDGCIRSPFLPNDILEKKHLSFGAEIGKINCVGCGVYLNKEGANVLFFTINGKIEEVIKIDFNLVAVAIGVEEFSYLELNDGSKKDFKFDLHTVIKN</sequence>
<proteinExistence type="predicted"/>
<gene>
    <name evidence="1" type="ORF">EIN_209060</name>
</gene>
<protein>
    <recommendedName>
        <fullName evidence="3">SPRY domain-containing protein</fullName>
    </recommendedName>
</protein>
<dbReference type="Proteomes" id="UP000014680">
    <property type="component" value="Unassembled WGS sequence"/>
</dbReference>
<organism evidence="1 2">
    <name type="scientific">Entamoeba invadens IP1</name>
    <dbReference type="NCBI Taxonomy" id="370355"/>
    <lineage>
        <taxon>Eukaryota</taxon>
        <taxon>Amoebozoa</taxon>
        <taxon>Evosea</taxon>
        <taxon>Archamoebae</taxon>
        <taxon>Mastigamoebida</taxon>
        <taxon>Entamoebidae</taxon>
        <taxon>Entamoeba</taxon>
    </lineage>
</organism>
<dbReference type="OrthoDB" id="25503at2759"/>
<dbReference type="GeneID" id="14893499"/>